<proteinExistence type="predicted"/>
<keyword evidence="1" id="KW-0732">Signal</keyword>
<feature type="signal peptide" evidence="1">
    <location>
        <begin position="1"/>
        <end position="24"/>
    </location>
</feature>
<dbReference type="AlphaFoldDB" id="A0A1I1MC70"/>
<dbReference type="RefSeq" id="WP_090975175.1">
    <property type="nucleotide sequence ID" value="NZ_FOLL01000032.1"/>
</dbReference>
<reference evidence="2 3" key="1">
    <citation type="submission" date="2016-10" db="EMBL/GenBank/DDBJ databases">
        <authorList>
            <person name="de Groot N.N."/>
        </authorList>
    </citation>
    <scope>NUCLEOTIDE SEQUENCE [LARGE SCALE GENOMIC DNA]</scope>
    <source>
        <strain evidence="2 3">DSM 22900</strain>
    </source>
</reference>
<dbReference type="STRING" id="623281.SAMN05421747_13213"/>
<sequence length="234" mass="25734">MKTALRIICGTSLSLGLAASTAFGQSNTFPASGNVGIGISPSAKLHVRGETRIERRSGGNNHFLFNFDAGGNYFVSDDPGSNHKHMYLRVLSNRSGSNKTNMYFQTGIKDSTVTTRMTIRHDGNIGIGTTNPQAKLAVNGNILAKEVKVKTDISVPDYVFESDYELPSLAEIEAYVKQHKHLPEVPSAADIQRDGLDLAAMNLLLLKKVEELTLHMLRQEARIKELEDLHEINK</sequence>
<dbReference type="OrthoDB" id="657976at2"/>
<keyword evidence="3" id="KW-1185">Reference proteome</keyword>
<evidence type="ECO:0000313" key="2">
    <source>
        <dbReference type="EMBL" id="SFC82785.1"/>
    </source>
</evidence>
<organism evidence="2 3">
    <name type="scientific">Parapedobacter composti</name>
    <dbReference type="NCBI Taxonomy" id="623281"/>
    <lineage>
        <taxon>Bacteria</taxon>
        <taxon>Pseudomonadati</taxon>
        <taxon>Bacteroidota</taxon>
        <taxon>Sphingobacteriia</taxon>
        <taxon>Sphingobacteriales</taxon>
        <taxon>Sphingobacteriaceae</taxon>
        <taxon>Parapedobacter</taxon>
    </lineage>
</organism>
<dbReference type="Proteomes" id="UP000199577">
    <property type="component" value="Unassembled WGS sequence"/>
</dbReference>
<evidence type="ECO:0000256" key="1">
    <source>
        <dbReference type="SAM" id="SignalP"/>
    </source>
</evidence>
<feature type="chain" id="PRO_5011532075" description="Chaperone of endosialidase" evidence="1">
    <location>
        <begin position="25"/>
        <end position="234"/>
    </location>
</feature>
<evidence type="ECO:0008006" key="4">
    <source>
        <dbReference type="Google" id="ProtNLM"/>
    </source>
</evidence>
<name>A0A1I1MC70_9SPHI</name>
<evidence type="ECO:0000313" key="3">
    <source>
        <dbReference type="Proteomes" id="UP000199577"/>
    </source>
</evidence>
<gene>
    <name evidence="2" type="ORF">SAMN05421747_13213</name>
</gene>
<accession>A0A1I1MC70</accession>
<protein>
    <recommendedName>
        <fullName evidence="4">Chaperone of endosialidase</fullName>
    </recommendedName>
</protein>
<dbReference type="EMBL" id="FOLL01000032">
    <property type="protein sequence ID" value="SFC82785.1"/>
    <property type="molecule type" value="Genomic_DNA"/>
</dbReference>